<dbReference type="STRING" id="32507.ENSNBRP00000000513"/>
<dbReference type="AlphaFoldDB" id="A0A3Q4G3H9"/>
<dbReference type="PROSITE" id="PS50041">
    <property type="entry name" value="C_TYPE_LECTIN_2"/>
    <property type="match status" value="1"/>
</dbReference>
<evidence type="ECO:0000313" key="3">
    <source>
        <dbReference type="Ensembl" id="ENSNBRP00000000513.1"/>
    </source>
</evidence>
<evidence type="ECO:0000256" key="1">
    <source>
        <dbReference type="SAM" id="SignalP"/>
    </source>
</evidence>
<reference evidence="3" key="2">
    <citation type="submission" date="2025-09" db="UniProtKB">
        <authorList>
            <consortium name="Ensembl"/>
        </authorList>
    </citation>
    <scope>IDENTIFICATION</scope>
</reference>
<feature type="domain" description="C-type lectin" evidence="2">
    <location>
        <begin position="50"/>
        <end position="169"/>
    </location>
</feature>
<proteinExistence type="predicted"/>
<dbReference type="Proteomes" id="UP000261580">
    <property type="component" value="Unassembled WGS sequence"/>
</dbReference>
<dbReference type="Ensembl" id="ENSNBRT00000000552.1">
    <property type="protein sequence ID" value="ENSNBRP00000000513.1"/>
    <property type="gene ID" value="ENSNBRG00000000486.1"/>
</dbReference>
<dbReference type="Pfam" id="PF00059">
    <property type="entry name" value="Lectin_C"/>
    <property type="match status" value="1"/>
</dbReference>
<dbReference type="CDD" id="cd00037">
    <property type="entry name" value="CLECT"/>
    <property type="match status" value="1"/>
</dbReference>
<dbReference type="GeneTree" id="ENSGT00940000164599"/>
<reference evidence="3" key="1">
    <citation type="submission" date="2025-08" db="UniProtKB">
        <authorList>
            <consortium name="Ensembl"/>
        </authorList>
    </citation>
    <scope>IDENTIFICATION</scope>
</reference>
<dbReference type="PANTHER" id="PTHR22803">
    <property type="entry name" value="MANNOSE, PHOSPHOLIPASE, LECTIN RECEPTOR RELATED"/>
    <property type="match status" value="1"/>
</dbReference>
<name>A0A3Q4G3H9_NEOBR</name>
<sequence length="173" mass="21177">MKLVTVSALLCAMITLIVAAEEGAKEERSSEHLVEKRGWLWYSHHGWYKYGKRYYRYFPYRLDWAHAQRYCQSMRANLASVRNLREYRVIQSVIYRATHGYPTTWIGGSDAQRERYWFWADGTPFSFTYWCRGEPNNVRRREHCLHMNFSRYNCMNDIYCQYRYPYVCVWKRR</sequence>
<dbReference type="OMA" id="CAMITLI"/>
<evidence type="ECO:0000313" key="4">
    <source>
        <dbReference type="Proteomes" id="UP000261580"/>
    </source>
</evidence>
<dbReference type="InterPro" id="IPR016186">
    <property type="entry name" value="C-type_lectin-like/link_sf"/>
</dbReference>
<keyword evidence="1" id="KW-0732">Signal</keyword>
<evidence type="ECO:0000259" key="2">
    <source>
        <dbReference type="PROSITE" id="PS50041"/>
    </source>
</evidence>
<protein>
    <submittedName>
        <fullName evidence="3">Lectin-like</fullName>
    </submittedName>
</protein>
<dbReference type="SMART" id="SM00034">
    <property type="entry name" value="CLECT"/>
    <property type="match status" value="1"/>
</dbReference>
<dbReference type="InterPro" id="IPR016187">
    <property type="entry name" value="CTDL_fold"/>
</dbReference>
<dbReference type="RefSeq" id="XP_035770633.1">
    <property type="nucleotide sequence ID" value="XM_035914740.1"/>
</dbReference>
<dbReference type="Gene3D" id="3.10.100.10">
    <property type="entry name" value="Mannose-Binding Protein A, subunit A"/>
    <property type="match status" value="1"/>
</dbReference>
<dbReference type="InterPro" id="IPR001304">
    <property type="entry name" value="C-type_lectin-like"/>
</dbReference>
<dbReference type="Bgee" id="ENSNBRG00000000486">
    <property type="expression patterns" value="Expressed in zone of skin and 3 other cell types or tissues"/>
</dbReference>
<organism evidence="3 4">
    <name type="scientific">Neolamprologus brichardi</name>
    <name type="common">Fairy cichlid</name>
    <name type="synonym">Lamprologus brichardi</name>
    <dbReference type="NCBI Taxonomy" id="32507"/>
    <lineage>
        <taxon>Eukaryota</taxon>
        <taxon>Metazoa</taxon>
        <taxon>Chordata</taxon>
        <taxon>Craniata</taxon>
        <taxon>Vertebrata</taxon>
        <taxon>Euteleostomi</taxon>
        <taxon>Actinopterygii</taxon>
        <taxon>Neopterygii</taxon>
        <taxon>Teleostei</taxon>
        <taxon>Neoteleostei</taxon>
        <taxon>Acanthomorphata</taxon>
        <taxon>Ovalentaria</taxon>
        <taxon>Cichlomorphae</taxon>
        <taxon>Cichliformes</taxon>
        <taxon>Cichlidae</taxon>
        <taxon>African cichlids</taxon>
        <taxon>Pseudocrenilabrinae</taxon>
        <taxon>Lamprologini</taxon>
        <taxon>Neolamprologus</taxon>
    </lineage>
</organism>
<dbReference type="GeneID" id="102793616"/>
<feature type="signal peptide" evidence="1">
    <location>
        <begin position="1"/>
        <end position="19"/>
    </location>
</feature>
<dbReference type="InterPro" id="IPR050111">
    <property type="entry name" value="C-type_lectin/snaclec_domain"/>
</dbReference>
<feature type="chain" id="PRO_5018536414" evidence="1">
    <location>
        <begin position="20"/>
        <end position="173"/>
    </location>
</feature>
<dbReference type="SUPFAM" id="SSF56436">
    <property type="entry name" value="C-type lectin-like"/>
    <property type="match status" value="1"/>
</dbReference>
<keyword evidence="4" id="KW-1185">Reference proteome</keyword>
<accession>A0A3Q4G3H9</accession>